<dbReference type="Pfam" id="PF00781">
    <property type="entry name" value="DAGK_cat"/>
    <property type="match status" value="1"/>
</dbReference>
<dbReference type="EMBL" id="CACVKT020008119">
    <property type="protein sequence ID" value="CAC5412966.1"/>
    <property type="molecule type" value="Genomic_DNA"/>
</dbReference>
<feature type="compositionally biased region" description="Polar residues" evidence="1">
    <location>
        <begin position="75"/>
        <end position="85"/>
    </location>
</feature>
<dbReference type="Proteomes" id="UP000507470">
    <property type="component" value="Unassembled WGS sequence"/>
</dbReference>
<dbReference type="Gene3D" id="2.60.200.40">
    <property type="match status" value="1"/>
</dbReference>
<organism evidence="3 4">
    <name type="scientific">Mytilus coruscus</name>
    <name type="common">Sea mussel</name>
    <dbReference type="NCBI Taxonomy" id="42192"/>
    <lineage>
        <taxon>Eukaryota</taxon>
        <taxon>Metazoa</taxon>
        <taxon>Spiralia</taxon>
        <taxon>Lophotrochozoa</taxon>
        <taxon>Mollusca</taxon>
        <taxon>Bivalvia</taxon>
        <taxon>Autobranchia</taxon>
        <taxon>Pteriomorphia</taxon>
        <taxon>Mytilida</taxon>
        <taxon>Mytiloidea</taxon>
        <taxon>Mytilidae</taxon>
        <taxon>Mytilinae</taxon>
        <taxon>Mytilus</taxon>
    </lineage>
</organism>
<dbReference type="PANTHER" id="PTHR12358">
    <property type="entry name" value="SPHINGOSINE KINASE"/>
    <property type="match status" value="1"/>
</dbReference>
<keyword evidence="3" id="KW-0808">Transferase</keyword>
<sequence>MADYGEPIFQSTLHIQKIAHQVALTSSHLIWEQASKGGPLDSPSSEPLFCHKNANAVPLKEIINATHEKDRHKPSQPSVNKSQGTKAKDTTHLYIELQCPSFMVYILSRGSKHKWKYKKLSFVCQDSHLCSQWVRNINDALDNPVFNRPKHLLVFVNPYGGKQQGPSLYKEKVAPLFEMAGIKTEVITTQRANHARDTLLEHDLHKVDGVVCVGGDGMFSELLNGLCERKLKEADLEQTQEQNPIPPDIRIGIIPAGSTDCIVYTTAGTNDPVTSALHIILGDNVGLDVCSIYSNGKFQRYSVSMLAYGYYGDILLDSEKNRWMGPKRYHVAGAKKFLGNKAYHGEVTFRLSSDSDSNPRDKKKCLNECNTCCLAGSRAVDKHSKMNDESDGVHKFKGKFMAICSFTMSCVCALTPAGASPYCHLGDGTTDLMLVQECSRFKFLKHLMRVADRTADQFDFDFIKIYRVKEFSFRPFPEHEEEQKEDTASGGIKHSKLPSSRMKTSVWNCDGEVIAHPSLQVRVHCQLVKLFGRGIEEMESKHMCTCCCSLGELPPDTP</sequence>
<dbReference type="SMART" id="SM00046">
    <property type="entry name" value="DAGKc"/>
    <property type="match status" value="1"/>
</dbReference>
<dbReference type="AlphaFoldDB" id="A0A6J8DYP5"/>
<dbReference type="InterPro" id="IPR045363">
    <property type="entry name" value="CERK_C"/>
</dbReference>
<feature type="compositionally biased region" description="Basic and acidic residues" evidence="1">
    <location>
        <begin position="477"/>
        <end position="487"/>
    </location>
</feature>
<dbReference type="GO" id="GO:0001729">
    <property type="term" value="F:ceramide kinase activity"/>
    <property type="evidence" value="ECO:0007669"/>
    <property type="project" value="UniProtKB-EC"/>
</dbReference>
<feature type="domain" description="DAGKc" evidence="2">
    <location>
        <begin position="147"/>
        <end position="296"/>
    </location>
</feature>
<dbReference type="GO" id="GO:0006672">
    <property type="term" value="P:ceramide metabolic process"/>
    <property type="evidence" value="ECO:0007669"/>
    <property type="project" value="TreeGrafter"/>
</dbReference>
<keyword evidence="4" id="KW-1185">Reference proteome</keyword>
<name>A0A6J8DYP5_MYTCO</name>
<accession>A0A6J8DYP5</accession>
<evidence type="ECO:0000256" key="1">
    <source>
        <dbReference type="SAM" id="MobiDB-lite"/>
    </source>
</evidence>
<dbReference type="EC" id="2.7.1.138" evidence="3"/>
<dbReference type="Pfam" id="PF25382">
    <property type="entry name" value="PH_CERK"/>
    <property type="match status" value="1"/>
</dbReference>
<reference evidence="3 4" key="1">
    <citation type="submission" date="2020-06" db="EMBL/GenBank/DDBJ databases">
        <authorList>
            <person name="Li R."/>
            <person name="Bekaert M."/>
        </authorList>
    </citation>
    <scope>NUCLEOTIDE SEQUENCE [LARGE SCALE GENOMIC DNA]</scope>
    <source>
        <strain evidence="4">wild</strain>
    </source>
</reference>
<protein>
    <submittedName>
        <fullName evidence="3">CERK</fullName>
        <ecNumber evidence="3">2.7.1.138</ecNumber>
    </submittedName>
</protein>
<dbReference type="PROSITE" id="PS50146">
    <property type="entry name" value="DAGK"/>
    <property type="match status" value="1"/>
</dbReference>
<dbReference type="InterPro" id="IPR016064">
    <property type="entry name" value="NAD/diacylglycerol_kinase_sf"/>
</dbReference>
<feature type="region of interest" description="Disordered" evidence="1">
    <location>
        <begin position="67"/>
        <end position="86"/>
    </location>
</feature>
<dbReference type="Pfam" id="PF19280">
    <property type="entry name" value="CERK_C"/>
    <property type="match status" value="1"/>
</dbReference>
<feature type="region of interest" description="Disordered" evidence="1">
    <location>
        <begin position="477"/>
        <end position="498"/>
    </location>
</feature>
<evidence type="ECO:0000313" key="3">
    <source>
        <dbReference type="EMBL" id="CAC5412966.1"/>
    </source>
</evidence>
<dbReference type="OrthoDB" id="530923at2759"/>
<evidence type="ECO:0000259" key="2">
    <source>
        <dbReference type="PROSITE" id="PS50146"/>
    </source>
</evidence>
<gene>
    <name evidence="3" type="ORF">MCOR_45930</name>
</gene>
<dbReference type="InterPro" id="IPR001206">
    <property type="entry name" value="Diacylglycerol_kinase_cat_dom"/>
</dbReference>
<dbReference type="InterPro" id="IPR057465">
    <property type="entry name" value="CERK_PH"/>
</dbReference>
<dbReference type="InterPro" id="IPR050187">
    <property type="entry name" value="Lipid_Phosphate_FormReg"/>
</dbReference>
<dbReference type="PANTHER" id="PTHR12358:SF111">
    <property type="entry name" value="CERAMIDE KINASE, ISOFORM A"/>
    <property type="match status" value="1"/>
</dbReference>
<dbReference type="GO" id="GO:0016020">
    <property type="term" value="C:membrane"/>
    <property type="evidence" value="ECO:0007669"/>
    <property type="project" value="GOC"/>
</dbReference>
<evidence type="ECO:0000313" key="4">
    <source>
        <dbReference type="Proteomes" id="UP000507470"/>
    </source>
</evidence>
<dbReference type="SUPFAM" id="SSF111331">
    <property type="entry name" value="NAD kinase/diacylglycerol kinase-like"/>
    <property type="match status" value="1"/>
</dbReference>
<proteinExistence type="predicted"/>
<dbReference type="Gene3D" id="3.40.50.10330">
    <property type="entry name" value="Probable inorganic polyphosphate/atp-NAD kinase, domain 1"/>
    <property type="match status" value="1"/>
</dbReference>
<dbReference type="InterPro" id="IPR017438">
    <property type="entry name" value="ATP-NAD_kinase_N"/>
</dbReference>